<name>A0ABV8UN70_9PROT</name>
<dbReference type="Pfam" id="PF04314">
    <property type="entry name" value="PCuAC"/>
    <property type="match status" value="1"/>
</dbReference>
<sequence>MNCKRLLAAATLALSACFVPLSVMATDIEVSDPWARASVGTSRPGVAYMEIRNHGEAEAVLEGLETPVAAMPELHESVIADGQAQMRPVEQISIAPGETVTLAPGGLHVMLMKLQQPLEEGQAFEVTLQFQDGTSQDVRVPILSIGASGPDGGE</sequence>
<keyword evidence="3" id="KW-1185">Reference proteome</keyword>
<evidence type="ECO:0000313" key="2">
    <source>
        <dbReference type="EMBL" id="MFC4352006.1"/>
    </source>
</evidence>
<dbReference type="InterPro" id="IPR058248">
    <property type="entry name" value="Lxx211020-like"/>
</dbReference>
<dbReference type="Proteomes" id="UP001595799">
    <property type="component" value="Unassembled WGS sequence"/>
</dbReference>
<dbReference type="SUPFAM" id="SSF110087">
    <property type="entry name" value="DR1885-like metal-binding protein"/>
    <property type="match status" value="1"/>
</dbReference>
<dbReference type="InterPro" id="IPR036182">
    <property type="entry name" value="PCuAC_sf"/>
</dbReference>
<dbReference type="Gene3D" id="2.60.40.1890">
    <property type="entry name" value="PCu(A)C copper chaperone"/>
    <property type="match status" value="1"/>
</dbReference>
<evidence type="ECO:0000313" key="3">
    <source>
        <dbReference type="Proteomes" id="UP001595799"/>
    </source>
</evidence>
<organism evidence="2 3">
    <name type="scientific">Fodinicurvata halophila</name>
    <dbReference type="NCBI Taxonomy" id="1419723"/>
    <lineage>
        <taxon>Bacteria</taxon>
        <taxon>Pseudomonadati</taxon>
        <taxon>Pseudomonadota</taxon>
        <taxon>Alphaproteobacteria</taxon>
        <taxon>Rhodospirillales</taxon>
        <taxon>Rhodovibrionaceae</taxon>
        <taxon>Fodinicurvata</taxon>
    </lineage>
</organism>
<dbReference type="EMBL" id="JBHSCW010000004">
    <property type="protein sequence ID" value="MFC4352006.1"/>
    <property type="molecule type" value="Genomic_DNA"/>
</dbReference>
<accession>A0ABV8UN70</accession>
<protein>
    <submittedName>
        <fullName evidence="2">Copper chaperone PCu(A)C</fullName>
    </submittedName>
</protein>
<evidence type="ECO:0000256" key="1">
    <source>
        <dbReference type="SAM" id="SignalP"/>
    </source>
</evidence>
<dbReference type="PROSITE" id="PS51257">
    <property type="entry name" value="PROKAR_LIPOPROTEIN"/>
    <property type="match status" value="1"/>
</dbReference>
<dbReference type="PANTHER" id="PTHR36302:SF1">
    <property type="entry name" value="COPPER CHAPERONE PCU(A)C"/>
    <property type="match status" value="1"/>
</dbReference>
<keyword evidence="1" id="KW-0732">Signal</keyword>
<dbReference type="PANTHER" id="PTHR36302">
    <property type="entry name" value="BLR7088 PROTEIN"/>
    <property type="match status" value="1"/>
</dbReference>
<dbReference type="InterPro" id="IPR007410">
    <property type="entry name" value="LpqE-like"/>
</dbReference>
<dbReference type="RefSeq" id="WP_382422350.1">
    <property type="nucleotide sequence ID" value="NZ_JBHSCW010000004.1"/>
</dbReference>
<proteinExistence type="predicted"/>
<feature type="signal peptide" evidence="1">
    <location>
        <begin position="1"/>
        <end position="25"/>
    </location>
</feature>
<gene>
    <name evidence="2" type="ORF">ACFOW6_10670</name>
</gene>
<comment type="caution">
    <text evidence="2">The sequence shown here is derived from an EMBL/GenBank/DDBJ whole genome shotgun (WGS) entry which is preliminary data.</text>
</comment>
<reference evidence="3" key="1">
    <citation type="journal article" date="2019" name="Int. J. Syst. Evol. Microbiol.">
        <title>The Global Catalogue of Microorganisms (GCM) 10K type strain sequencing project: providing services to taxonomists for standard genome sequencing and annotation.</title>
        <authorList>
            <consortium name="The Broad Institute Genomics Platform"/>
            <consortium name="The Broad Institute Genome Sequencing Center for Infectious Disease"/>
            <person name="Wu L."/>
            <person name="Ma J."/>
        </authorList>
    </citation>
    <scope>NUCLEOTIDE SEQUENCE [LARGE SCALE GENOMIC DNA]</scope>
    <source>
        <strain evidence="3">CECT 8472</strain>
    </source>
</reference>
<feature type="chain" id="PRO_5045652785" evidence="1">
    <location>
        <begin position="26"/>
        <end position="154"/>
    </location>
</feature>